<sequence length="192" mass="23525">MPKQTFYNLDDDKRNLIDKVLKDEFSKKPYKDCNVKNIVERLSIARGSFYQYFDDLMDCYFYILDEYTQDVHLLFMSILQENHGDVFKSLDEFGCRVCDLIFSEDEYNIYKFKYLYWNSELEDGWKAKKKEYYEIFHDDKGSMDQELIYFMKAIVHGLIERNFKEEWSRDIFIEKYNLHINWLKRGVENENI</sequence>
<dbReference type="Pfam" id="PF21626">
    <property type="entry name" value="TetR-C_39"/>
    <property type="match status" value="1"/>
</dbReference>
<evidence type="ECO:0000313" key="3">
    <source>
        <dbReference type="EMBL" id="OXZ29274.1"/>
    </source>
</evidence>
<evidence type="ECO:0000313" key="4">
    <source>
        <dbReference type="Proteomes" id="UP000215413"/>
    </source>
</evidence>
<dbReference type="Proteomes" id="UP000215413">
    <property type="component" value="Unassembled WGS sequence"/>
</dbReference>
<accession>A0A233VA55</accession>
<dbReference type="InterPro" id="IPR049443">
    <property type="entry name" value="TetR_YgfC-like_C"/>
</dbReference>
<name>A0A233VA55_FINMA</name>
<organism evidence="3 4">
    <name type="scientific">Finegoldia magna</name>
    <name type="common">Peptostreptococcus magnus</name>
    <dbReference type="NCBI Taxonomy" id="1260"/>
    <lineage>
        <taxon>Bacteria</taxon>
        <taxon>Bacillati</taxon>
        <taxon>Bacillota</taxon>
        <taxon>Tissierellia</taxon>
        <taxon>Tissierellales</taxon>
        <taxon>Peptoniphilaceae</taxon>
        <taxon>Finegoldia</taxon>
    </lineage>
</organism>
<reference evidence="3" key="1">
    <citation type="journal article" date="2017" name="J. Clin. Microbiol.">
        <title>Finegoldia magna Isolated from Orthopedic Joint Implant-Associated Infections.</title>
        <authorList>
            <person name="Soderquist B."/>
            <person name="Bjorklund S."/>
            <person name="Hellmark B."/>
            <person name="Jensen A."/>
            <person name="Bruggemann H."/>
        </authorList>
    </citation>
    <scope>NUCLEOTIDE SEQUENCE</scope>
    <source>
        <strain evidence="3">CCUG 54800</strain>
    </source>
</reference>
<evidence type="ECO:0000259" key="1">
    <source>
        <dbReference type="Pfam" id="PF21626"/>
    </source>
</evidence>
<feature type="domain" description="Tetracyclin repressor YgfC-like C-terminal" evidence="1">
    <location>
        <begin position="88"/>
        <end position="186"/>
    </location>
</feature>
<dbReference type="AlphaFoldDB" id="A0A233VA55"/>
<gene>
    <name evidence="3" type="ORF">B9N49_00285</name>
    <name evidence="2" type="ORF">KIA07_08660</name>
</gene>
<dbReference type="RefSeq" id="WP_094205039.1">
    <property type="nucleotide sequence ID" value="NZ_JAHAIK010000034.1"/>
</dbReference>
<reference evidence="4" key="2">
    <citation type="submission" date="2017-04" db="EMBL/GenBank/DDBJ databases">
        <title>Finegoldia magna isolated from orthopedic joint implant-associated infections.</title>
        <authorList>
            <person name="Bjorklund S."/>
            <person name="Bruggemann H."/>
            <person name="Jensen A."/>
            <person name="Hellmark B."/>
            <person name="Soderquist B."/>
        </authorList>
    </citation>
    <scope>NUCLEOTIDE SEQUENCE [LARGE SCALE GENOMIC DNA]</scope>
    <source>
        <strain evidence="4">CCUG 54800</strain>
    </source>
</reference>
<dbReference type="SUPFAM" id="SSF46689">
    <property type="entry name" value="Homeodomain-like"/>
    <property type="match status" value="1"/>
</dbReference>
<dbReference type="EMBL" id="NDYC01000003">
    <property type="protein sequence ID" value="OXZ29274.1"/>
    <property type="molecule type" value="Genomic_DNA"/>
</dbReference>
<reference evidence="2" key="3">
    <citation type="submission" date="2021-02" db="EMBL/GenBank/DDBJ databases">
        <title>Infant gut strain persistence is associated with maternal origin, phylogeny, and functional potential including surface adhesion and iron acquisition.</title>
        <authorList>
            <person name="Lou Y.C."/>
        </authorList>
    </citation>
    <scope>NUCLEOTIDE SEQUENCE</scope>
    <source>
        <strain evidence="2">L3_058_000G1_dasL3_058_000G1_concoct_72</strain>
    </source>
</reference>
<dbReference type="Proteomes" id="UP000730862">
    <property type="component" value="Unassembled WGS sequence"/>
</dbReference>
<protein>
    <submittedName>
        <fullName evidence="3">TetR family transcriptional regulator</fullName>
    </submittedName>
    <submittedName>
        <fullName evidence="2">TetR/AcrR family transcriptional regulator</fullName>
    </submittedName>
</protein>
<proteinExistence type="predicted"/>
<comment type="caution">
    <text evidence="3">The sequence shown here is derived from an EMBL/GenBank/DDBJ whole genome shotgun (WGS) entry which is preliminary data.</text>
</comment>
<dbReference type="InterPro" id="IPR009057">
    <property type="entry name" value="Homeodomain-like_sf"/>
</dbReference>
<evidence type="ECO:0000313" key="2">
    <source>
        <dbReference type="EMBL" id="MBS5965714.1"/>
    </source>
</evidence>
<dbReference type="Gene3D" id="1.10.357.10">
    <property type="entry name" value="Tetracycline Repressor, domain 2"/>
    <property type="match status" value="1"/>
</dbReference>
<dbReference type="EMBL" id="JAHAIK010000034">
    <property type="protein sequence ID" value="MBS5965714.1"/>
    <property type="molecule type" value="Genomic_DNA"/>
</dbReference>